<dbReference type="InterPro" id="IPR004876">
    <property type="entry name" value="Corona_nucI"/>
</dbReference>
<accession>A0A898K940</accession>
<protein>
    <recommendedName>
        <fullName evidence="2">Protein I</fullName>
    </recommendedName>
    <alternativeName>
        <fullName evidence="5">N internal ORF protein</fullName>
    </alternativeName>
    <alternativeName>
        <fullName evidence="4">Protein in nucleocapsid ORF</fullName>
    </alternativeName>
</protein>
<evidence type="ECO:0000256" key="2">
    <source>
        <dbReference type="ARBA" id="ARBA00020878"/>
    </source>
</evidence>
<comment type="subcellular location">
    <subcellularLocation>
        <location evidence="1">Virion</location>
    </subcellularLocation>
</comment>
<evidence type="ECO:0000256" key="5">
    <source>
        <dbReference type="ARBA" id="ARBA00033156"/>
    </source>
</evidence>
<organism evidence="6">
    <name type="scientific">Murine coronavirus MHV-3</name>
    <dbReference type="NCBI Taxonomy" id="502104"/>
    <lineage>
        <taxon>Viruses</taxon>
        <taxon>Riboviria</taxon>
        <taxon>Orthornavirae</taxon>
        <taxon>Pisuviricota</taxon>
        <taxon>Pisoniviricetes</taxon>
        <taxon>Nidovirales</taxon>
        <taxon>Cornidovirineae</taxon>
        <taxon>Coronaviridae</taxon>
        <taxon>Orthocoronavirinae</taxon>
        <taxon>Betacoronavirus</taxon>
        <taxon>Embecovirus</taxon>
        <taxon>Betacoronavirus muris</taxon>
        <taxon>Murine coronavirus</taxon>
    </lineage>
</organism>
<dbReference type="EMBL" id="MW620427">
    <property type="protein sequence ID" value="QSJ02960.1"/>
    <property type="molecule type" value="Genomic_RNA"/>
</dbReference>
<dbReference type="CDD" id="cd21662">
    <property type="entry name" value="embe-CoV_Protein-I_like"/>
    <property type="match status" value="1"/>
</dbReference>
<keyword evidence="3" id="KW-0946">Virion</keyword>
<name>A0A898K940_9BETC</name>
<sequence length="220" mass="24024">MPVAEAPLETALVMESSRRPLGLTKPSADQIIKIEAGGISQSRLQLLNPIPGVWFPITPGFLALPNSRRERSLSLQMDRECLLPMESQLQSKRDIGIDTTDGLLKHLMASRSSYCPDGIFTILEQGPMLAQSMATISTELSGSQANRPTLRPLPILLKGTQVAMRLFLLGLRPVRYCLKVFMLKAQEGLHLLVDLVRGHNPVGQIIALEAAPTSASQPLL</sequence>
<evidence type="ECO:0000256" key="4">
    <source>
        <dbReference type="ARBA" id="ARBA00032834"/>
    </source>
</evidence>
<reference evidence="6" key="1">
    <citation type="submission" date="2021-02" db="EMBL/GenBank/DDBJ databases">
        <authorList>
            <person name="Barbosa Garcia A."/>
            <person name="Duraes-Carvalho R."/>
            <person name="Weis Arns C."/>
        </authorList>
    </citation>
    <scope>NUCLEOTIDE SEQUENCE</scope>
    <source>
        <strain evidence="6">UNICAMP</strain>
    </source>
</reference>
<evidence type="ECO:0000256" key="3">
    <source>
        <dbReference type="ARBA" id="ARBA00022844"/>
    </source>
</evidence>
<proteinExistence type="predicted"/>
<dbReference type="InterPro" id="IPR044311">
    <property type="entry name" value="N2-like_embe-CoV"/>
</dbReference>
<evidence type="ECO:0000313" key="6">
    <source>
        <dbReference type="EMBL" id="QSJ02960.1"/>
    </source>
</evidence>
<dbReference type="Pfam" id="PF03187">
    <property type="entry name" value="Corona_I"/>
    <property type="match status" value="1"/>
</dbReference>
<dbReference type="GO" id="GO:0044423">
    <property type="term" value="C:virion component"/>
    <property type="evidence" value="ECO:0007669"/>
    <property type="project" value="UniProtKB-KW"/>
</dbReference>
<evidence type="ECO:0000256" key="1">
    <source>
        <dbReference type="ARBA" id="ARBA00004328"/>
    </source>
</evidence>